<evidence type="ECO:0000256" key="2">
    <source>
        <dbReference type="SAM" id="SignalP"/>
    </source>
</evidence>
<protein>
    <submittedName>
        <fullName evidence="3">OLC1v1035218C1</fullName>
    </submittedName>
</protein>
<dbReference type="EMBL" id="OX459120">
    <property type="protein sequence ID" value="CAI9098548.1"/>
    <property type="molecule type" value="Genomic_DNA"/>
</dbReference>
<gene>
    <name evidence="3" type="ORF">OLC1_LOCUS8730</name>
</gene>
<feature type="signal peptide" evidence="2">
    <location>
        <begin position="1"/>
        <end position="24"/>
    </location>
</feature>
<organism evidence="3 4">
    <name type="scientific">Oldenlandia corymbosa var. corymbosa</name>
    <dbReference type="NCBI Taxonomy" id="529605"/>
    <lineage>
        <taxon>Eukaryota</taxon>
        <taxon>Viridiplantae</taxon>
        <taxon>Streptophyta</taxon>
        <taxon>Embryophyta</taxon>
        <taxon>Tracheophyta</taxon>
        <taxon>Spermatophyta</taxon>
        <taxon>Magnoliopsida</taxon>
        <taxon>eudicotyledons</taxon>
        <taxon>Gunneridae</taxon>
        <taxon>Pentapetalae</taxon>
        <taxon>asterids</taxon>
        <taxon>lamiids</taxon>
        <taxon>Gentianales</taxon>
        <taxon>Rubiaceae</taxon>
        <taxon>Rubioideae</taxon>
        <taxon>Spermacoceae</taxon>
        <taxon>Hedyotis-Oldenlandia complex</taxon>
        <taxon>Oldenlandia</taxon>
    </lineage>
</organism>
<evidence type="ECO:0000313" key="4">
    <source>
        <dbReference type="Proteomes" id="UP001161247"/>
    </source>
</evidence>
<dbReference type="Proteomes" id="UP001161247">
    <property type="component" value="Chromosome 3"/>
</dbReference>
<sequence>MAASSCGFLAFLFSFFLLPFGTSCWNTSSYNSRRCSPSDIRIYQSSSGYTSLNIPKYIVQIINEAEEVDGVFDVEITCEDFASANLVNPLVFRRLDQGHCLVKNGDKIEPGEIISFEYSNISPYQFSVIDVKC</sequence>
<dbReference type="InterPro" id="IPR040361">
    <property type="entry name" value="TPD1"/>
</dbReference>
<dbReference type="PANTHER" id="PTHR33184">
    <property type="entry name" value="PROTEIN TAPETUM DETERMINANT 1-LIKE-RELATED"/>
    <property type="match status" value="1"/>
</dbReference>
<dbReference type="GO" id="GO:0001709">
    <property type="term" value="P:cell fate determination"/>
    <property type="evidence" value="ECO:0007669"/>
    <property type="project" value="TreeGrafter"/>
</dbReference>
<proteinExistence type="predicted"/>
<name>A0AAV1CVI4_OLDCO</name>
<reference evidence="3" key="1">
    <citation type="submission" date="2023-03" db="EMBL/GenBank/DDBJ databases">
        <authorList>
            <person name="Julca I."/>
        </authorList>
    </citation>
    <scope>NUCLEOTIDE SEQUENCE</scope>
</reference>
<dbReference type="AlphaFoldDB" id="A0AAV1CVI4"/>
<keyword evidence="1 2" id="KW-0732">Signal</keyword>
<dbReference type="Pfam" id="PF24068">
    <property type="entry name" value="TPD1_C"/>
    <property type="match status" value="1"/>
</dbReference>
<evidence type="ECO:0000313" key="3">
    <source>
        <dbReference type="EMBL" id="CAI9098548.1"/>
    </source>
</evidence>
<dbReference type="PANTHER" id="PTHR33184:SF81">
    <property type="entry name" value="TPD1 PROTEIN HOMOLOG 1B-LIKE"/>
    <property type="match status" value="1"/>
</dbReference>
<feature type="chain" id="PRO_5043852592" evidence="2">
    <location>
        <begin position="25"/>
        <end position="133"/>
    </location>
</feature>
<keyword evidence="4" id="KW-1185">Reference proteome</keyword>
<accession>A0AAV1CVI4</accession>
<evidence type="ECO:0000256" key="1">
    <source>
        <dbReference type="ARBA" id="ARBA00022729"/>
    </source>
</evidence>